<dbReference type="CDD" id="cd00761">
    <property type="entry name" value="Glyco_tranf_GTA_type"/>
    <property type="match status" value="1"/>
</dbReference>
<evidence type="ECO:0000313" key="3">
    <source>
        <dbReference type="Proteomes" id="UP001189429"/>
    </source>
</evidence>
<reference evidence="2" key="1">
    <citation type="submission" date="2023-10" db="EMBL/GenBank/DDBJ databases">
        <authorList>
            <person name="Chen Y."/>
            <person name="Shah S."/>
            <person name="Dougan E. K."/>
            <person name="Thang M."/>
            <person name="Chan C."/>
        </authorList>
    </citation>
    <scope>NUCLEOTIDE SEQUENCE [LARGE SCALE GENOMIC DNA]</scope>
</reference>
<dbReference type="Gene3D" id="3.90.550.10">
    <property type="entry name" value="Spore Coat Polysaccharide Biosynthesis Protein SpsA, Chain A"/>
    <property type="match status" value="1"/>
</dbReference>
<feature type="compositionally biased region" description="Low complexity" evidence="1">
    <location>
        <begin position="1"/>
        <end position="31"/>
    </location>
</feature>
<evidence type="ECO:0008006" key="4">
    <source>
        <dbReference type="Google" id="ProtNLM"/>
    </source>
</evidence>
<comment type="caution">
    <text evidence="2">The sequence shown here is derived from an EMBL/GenBank/DDBJ whole genome shotgun (WGS) entry which is preliminary data.</text>
</comment>
<accession>A0ABN9XDK0</accession>
<proteinExistence type="predicted"/>
<name>A0ABN9XDK0_9DINO</name>
<dbReference type="Proteomes" id="UP001189429">
    <property type="component" value="Unassembled WGS sequence"/>
</dbReference>
<keyword evidence="3" id="KW-1185">Reference proteome</keyword>
<evidence type="ECO:0000256" key="1">
    <source>
        <dbReference type="SAM" id="MobiDB-lite"/>
    </source>
</evidence>
<organism evidence="2 3">
    <name type="scientific">Prorocentrum cordatum</name>
    <dbReference type="NCBI Taxonomy" id="2364126"/>
    <lineage>
        <taxon>Eukaryota</taxon>
        <taxon>Sar</taxon>
        <taxon>Alveolata</taxon>
        <taxon>Dinophyceae</taxon>
        <taxon>Prorocentrales</taxon>
        <taxon>Prorocentraceae</taxon>
        <taxon>Prorocentrum</taxon>
    </lineage>
</organism>
<feature type="region of interest" description="Disordered" evidence="1">
    <location>
        <begin position="1"/>
        <end position="51"/>
    </location>
</feature>
<evidence type="ECO:0000313" key="2">
    <source>
        <dbReference type="EMBL" id="CAK0896303.1"/>
    </source>
</evidence>
<protein>
    <recommendedName>
        <fullName evidence="4">Glycosyltransferase 2-like domain-containing protein</fullName>
    </recommendedName>
</protein>
<gene>
    <name evidence="2" type="ORF">PCOR1329_LOCUS74804</name>
</gene>
<sequence>MPLPQGREACAGARAAAPGEAGAEAGQGSDAEAQEEEESGGGADCGGPAAAGEWPSPLLRPLVREWQSACLGHVVVEAVPDEGGAGGVVVLRASFCGPVDPMGPLGQLTVEGGFVRLEIWRPRRQRGVLWLDVQESKGRRVAWLDGSGRSADCWDGCLLDTVRKAARWVEESPHRLTTWLDEGLSHLRGDTEVTTSQFTVGLCITSMNRLWQLRRALPLNLLQCWPHRQWVRIHVVDFGSSDGTMDFLLNRCRVAMDCDLLRVYRADLEFWHASVAKNTAHAVADEDILVNCDGDNLLGPGFPQDVVLRLTTGSTGLQYEGGLGTCGRIACWRSDFDKIRGYDEDCYPMGAQDIDLRDRLEALPNANFQRVNSTKYCQAIPNSQEDKIVNCAPLYGQVRWGRMDTINRRMFKWRLQGGQVVRNLHKDQIGVPAIRMSPLGPQAVRRGLPGCSASAVD</sequence>
<dbReference type="EMBL" id="CAUYUJ010020170">
    <property type="protein sequence ID" value="CAK0896303.1"/>
    <property type="molecule type" value="Genomic_DNA"/>
</dbReference>
<dbReference type="SUPFAM" id="SSF53448">
    <property type="entry name" value="Nucleotide-diphospho-sugar transferases"/>
    <property type="match status" value="1"/>
</dbReference>
<dbReference type="InterPro" id="IPR029044">
    <property type="entry name" value="Nucleotide-diphossugar_trans"/>
</dbReference>